<dbReference type="InterPro" id="IPR001387">
    <property type="entry name" value="Cro/C1-type_HTH"/>
</dbReference>
<dbReference type="Pfam" id="PF13560">
    <property type="entry name" value="HTH_31"/>
    <property type="match status" value="1"/>
</dbReference>
<dbReference type="Gene3D" id="1.10.260.40">
    <property type="entry name" value="lambda repressor-like DNA-binding domains"/>
    <property type="match status" value="1"/>
</dbReference>
<dbReference type="InterPro" id="IPR010982">
    <property type="entry name" value="Lambda_DNA-bd_dom_sf"/>
</dbReference>
<dbReference type="GO" id="GO:0003677">
    <property type="term" value="F:DNA binding"/>
    <property type="evidence" value="ECO:0007669"/>
    <property type="project" value="InterPro"/>
</dbReference>
<protein>
    <submittedName>
        <fullName evidence="2">Helix-turn-helix protein</fullName>
    </submittedName>
</protein>
<dbReference type="AlphaFoldDB" id="A0A4R6SHL0"/>
<name>A0A4R6SHL0_LABRH</name>
<dbReference type="CDD" id="cd00093">
    <property type="entry name" value="HTH_XRE"/>
    <property type="match status" value="1"/>
</dbReference>
<reference evidence="2 3" key="1">
    <citation type="submission" date="2019-03" db="EMBL/GenBank/DDBJ databases">
        <title>Genomic Encyclopedia of Type Strains, Phase IV (KMG-IV): sequencing the most valuable type-strain genomes for metagenomic binning, comparative biology and taxonomic classification.</title>
        <authorList>
            <person name="Goeker M."/>
        </authorList>
    </citation>
    <scope>NUCLEOTIDE SEQUENCE [LARGE SCALE GENOMIC DNA]</scope>
    <source>
        <strain evidence="2 3">DSM 45361</strain>
    </source>
</reference>
<organism evidence="2 3">
    <name type="scientific">Labedaea rhizosphaerae</name>
    <dbReference type="NCBI Taxonomy" id="598644"/>
    <lineage>
        <taxon>Bacteria</taxon>
        <taxon>Bacillati</taxon>
        <taxon>Actinomycetota</taxon>
        <taxon>Actinomycetes</taxon>
        <taxon>Pseudonocardiales</taxon>
        <taxon>Pseudonocardiaceae</taxon>
        <taxon>Labedaea</taxon>
    </lineage>
</organism>
<dbReference type="SMART" id="SM00530">
    <property type="entry name" value="HTH_XRE"/>
    <property type="match status" value="1"/>
</dbReference>
<sequence>MRNEPGHRWHGSAVSINGPALRHIRILTGLNASQLATEVEVTPDYIRKIENGLARQVGPALFARIATALRIDDRRVLLSDPWNESDVA</sequence>
<gene>
    <name evidence="2" type="ORF">EV186_1021162</name>
</gene>
<keyword evidence="3" id="KW-1185">Reference proteome</keyword>
<accession>A0A4R6SHL0</accession>
<dbReference type="EMBL" id="SNXZ01000002">
    <property type="protein sequence ID" value="TDQ01294.1"/>
    <property type="molecule type" value="Genomic_DNA"/>
</dbReference>
<dbReference type="SUPFAM" id="SSF47413">
    <property type="entry name" value="lambda repressor-like DNA-binding domains"/>
    <property type="match status" value="1"/>
</dbReference>
<evidence type="ECO:0000313" key="2">
    <source>
        <dbReference type="EMBL" id="TDQ01294.1"/>
    </source>
</evidence>
<comment type="caution">
    <text evidence="2">The sequence shown here is derived from an EMBL/GenBank/DDBJ whole genome shotgun (WGS) entry which is preliminary data.</text>
</comment>
<evidence type="ECO:0000313" key="3">
    <source>
        <dbReference type="Proteomes" id="UP000295444"/>
    </source>
</evidence>
<dbReference type="OrthoDB" id="9794834at2"/>
<dbReference type="RefSeq" id="WP_133849894.1">
    <property type="nucleotide sequence ID" value="NZ_SNXZ01000002.1"/>
</dbReference>
<evidence type="ECO:0000259" key="1">
    <source>
        <dbReference type="PROSITE" id="PS50943"/>
    </source>
</evidence>
<feature type="domain" description="HTH cro/C1-type" evidence="1">
    <location>
        <begin position="21"/>
        <end position="77"/>
    </location>
</feature>
<dbReference type="Proteomes" id="UP000295444">
    <property type="component" value="Unassembled WGS sequence"/>
</dbReference>
<proteinExistence type="predicted"/>
<dbReference type="PROSITE" id="PS50943">
    <property type="entry name" value="HTH_CROC1"/>
    <property type="match status" value="1"/>
</dbReference>